<proteinExistence type="predicted"/>
<feature type="binding site" description="axial binding residue" evidence="3">
    <location>
        <position position="585"/>
    </location>
    <ligand>
        <name>heme</name>
        <dbReference type="ChEBI" id="CHEBI:30413"/>
    </ligand>
    <ligandPart>
        <name>Fe</name>
        <dbReference type="ChEBI" id="CHEBI:18248"/>
    </ligandPart>
</feature>
<gene>
    <name evidence="5" type="ORF">BQ4739_LOCUS2008</name>
</gene>
<evidence type="ECO:0000256" key="1">
    <source>
        <dbReference type="ARBA" id="ARBA00022723"/>
    </source>
</evidence>
<dbReference type="GO" id="GO:0005506">
    <property type="term" value="F:iron ion binding"/>
    <property type="evidence" value="ECO:0007669"/>
    <property type="project" value="InterPro"/>
</dbReference>
<dbReference type="InterPro" id="IPR001128">
    <property type="entry name" value="Cyt_P450"/>
</dbReference>
<dbReference type="PANTHER" id="PTHR24286:SF380">
    <property type="entry name" value="PH DOMAIN-CONTAINING PROTEIN"/>
    <property type="match status" value="1"/>
</dbReference>
<evidence type="ECO:0000256" key="4">
    <source>
        <dbReference type="SAM" id="MobiDB-lite"/>
    </source>
</evidence>
<feature type="compositionally biased region" description="Low complexity" evidence="4">
    <location>
        <begin position="44"/>
        <end position="57"/>
    </location>
</feature>
<organism evidence="5 6">
    <name type="scientific">Tetradesmus obliquus</name>
    <name type="common">Green alga</name>
    <name type="synonym">Acutodesmus obliquus</name>
    <dbReference type="NCBI Taxonomy" id="3088"/>
    <lineage>
        <taxon>Eukaryota</taxon>
        <taxon>Viridiplantae</taxon>
        <taxon>Chlorophyta</taxon>
        <taxon>core chlorophytes</taxon>
        <taxon>Chlorophyceae</taxon>
        <taxon>CS clade</taxon>
        <taxon>Sphaeropleales</taxon>
        <taxon>Scenedesmaceae</taxon>
        <taxon>Tetradesmus</taxon>
    </lineage>
</organism>
<evidence type="ECO:0008006" key="7">
    <source>
        <dbReference type="Google" id="ProtNLM"/>
    </source>
</evidence>
<dbReference type="AlphaFoldDB" id="A0A383V965"/>
<evidence type="ECO:0000313" key="5">
    <source>
        <dbReference type="EMBL" id="SZX61493.1"/>
    </source>
</evidence>
<evidence type="ECO:0000313" key="6">
    <source>
        <dbReference type="Proteomes" id="UP000256970"/>
    </source>
</evidence>
<keyword evidence="3" id="KW-0349">Heme</keyword>
<dbReference type="Proteomes" id="UP000256970">
    <property type="component" value="Unassembled WGS sequence"/>
</dbReference>
<dbReference type="GO" id="GO:0016705">
    <property type="term" value="F:oxidoreductase activity, acting on paired donors, with incorporation or reduction of molecular oxygen"/>
    <property type="evidence" value="ECO:0007669"/>
    <property type="project" value="InterPro"/>
</dbReference>
<dbReference type="InterPro" id="IPR036396">
    <property type="entry name" value="Cyt_P450_sf"/>
</dbReference>
<name>A0A383V965_TETOB</name>
<keyword evidence="6" id="KW-1185">Reference proteome</keyword>
<dbReference type="STRING" id="3088.A0A383V965"/>
<reference evidence="5 6" key="1">
    <citation type="submission" date="2016-10" db="EMBL/GenBank/DDBJ databases">
        <authorList>
            <person name="Cai Z."/>
        </authorList>
    </citation>
    <scope>NUCLEOTIDE SEQUENCE [LARGE SCALE GENOMIC DNA]</scope>
</reference>
<comment type="cofactor">
    <cofactor evidence="3">
        <name>heme</name>
        <dbReference type="ChEBI" id="CHEBI:30413"/>
    </cofactor>
</comment>
<dbReference type="PANTHER" id="PTHR24286">
    <property type="entry name" value="CYTOCHROME P450 26"/>
    <property type="match status" value="1"/>
</dbReference>
<feature type="region of interest" description="Disordered" evidence="4">
    <location>
        <begin position="367"/>
        <end position="387"/>
    </location>
</feature>
<sequence length="726" mass="76868">MMLQHCTALRTAQHRTALAAAAPRLPATCSFPASVHSSYACSSSSSRIRCSPRPISPLQSHDTAAAANSHEGQQGLPAAAAAPGCPFHQQGQAASGDVAPAGITEAAAAAATAANAHGHHSSSSSSAAHGVANLAGPGGCWRVLPNGNTNKLLEVPGRAGVVITPEQPIGEFAELEQLGAAPFLLQRYREFGPVFSWMLGPTKMTTVVDYDAIKSLLQLGDSKVIVGWNPEAFYAMLGERTRKSLEDPATRLSNRRMLQPGFTKEALAGYMDKLVKICTTQLDAWAAAEGPVDLAAQGKDLSFEFSTQLLVDFDITSEQKHQLRDKFDALFQGIFSPPDPTPGSRFSKGIEARGQLLQDIEQLVRAREAQEKHSGSGNGGSRNENGQAAAAVRKNVFDYTLDQQRQERDSIDYAEAAASGIGLIIAGNDTSGLGVSALLATLPLFPEVVQKLRQEQQQVIKRHGEAMTLAALDAMPYADAVIRETLRVAPPSAAVFRRALVDLEICGKFVPAGSPLMLSSFMGQVLTDPRLNLNDLSPGDFEVLEQHWGAIQADTLRSEFKPERWLQQEGKPSGLLTFSVGPHVCLGMSLFFTEAKVLLALLARHYSMEPIGSTGSTSQTGSGSTTAASAAAGPDFGVYLGNVLLRQAAVKFGKLQGGTTALSQLAVQAVQITLAMAVKQQQQQQQQGLVFEVYLSNVLLRQAAVKFGKLQGGVAGAAAAVPVSSA</sequence>
<dbReference type="GO" id="GO:0016125">
    <property type="term" value="P:sterol metabolic process"/>
    <property type="evidence" value="ECO:0007669"/>
    <property type="project" value="TreeGrafter"/>
</dbReference>
<dbReference type="InterPro" id="IPR017972">
    <property type="entry name" value="Cyt_P450_CS"/>
</dbReference>
<evidence type="ECO:0000256" key="3">
    <source>
        <dbReference type="PIRSR" id="PIRSR602401-1"/>
    </source>
</evidence>
<dbReference type="PROSITE" id="PS00086">
    <property type="entry name" value="CYTOCHROME_P450"/>
    <property type="match status" value="1"/>
</dbReference>
<protein>
    <recommendedName>
        <fullName evidence="7">Cytochrome P450</fullName>
    </recommendedName>
</protein>
<dbReference type="SUPFAM" id="SSF48264">
    <property type="entry name" value="Cytochrome P450"/>
    <property type="match status" value="1"/>
</dbReference>
<dbReference type="GO" id="GO:0020037">
    <property type="term" value="F:heme binding"/>
    <property type="evidence" value="ECO:0007669"/>
    <property type="project" value="InterPro"/>
</dbReference>
<evidence type="ECO:0000256" key="2">
    <source>
        <dbReference type="ARBA" id="ARBA00023004"/>
    </source>
</evidence>
<dbReference type="InterPro" id="IPR002401">
    <property type="entry name" value="Cyt_P450_E_grp-I"/>
</dbReference>
<dbReference type="Gene3D" id="1.10.630.10">
    <property type="entry name" value="Cytochrome P450"/>
    <property type="match status" value="1"/>
</dbReference>
<dbReference type="EMBL" id="FNXT01000150">
    <property type="protein sequence ID" value="SZX61493.1"/>
    <property type="molecule type" value="Genomic_DNA"/>
</dbReference>
<feature type="region of interest" description="Disordered" evidence="4">
    <location>
        <begin position="44"/>
        <end position="84"/>
    </location>
</feature>
<dbReference type="GO" id="GO:0004497">
    <property type="term" value="F:monooxygenase activity"/>
    <property type="evidence" value="ECO:0007669"/>
    <property type="project" value="InterPro"/>
</dbReference>
<dbReference type="PRINTS" id="PR00463">
    <property type="entry name" value="EP450I"/>
</dbReference>
<keyword evidence="2 3" id="KW-0408">Iron</keyword>
<keyword evidence="1 3" id="KW-0479">Metal-binding</keyword>
<accession>A0A383V965</accession>
<dbReference type="PRINTS" id="PR00385">
    <property type="entry name" value="P450"/>
</dbReference>
<dbReference type="Pfam" id="PF00067">
    <property type="entry name" value="p450"/>
    <property type="match status" value="2"/>
</dbReference>